<evidence type="ECO:0000313" key="3">
    <source>
        <dbReference type="Proteomes" id="UP001165042"/>
    </source>
</evidence>
<keyword evidence="1" id="KW-0812">Transmembrane</keyword>
<organism evidence="2 3">
    <name type="scientific">Actinokineospora globicatena</name>
    <dbReference type="NCBI Taxonomy" id="103729"/>
    <lineage>
        <taxon>Bacteria</taxon>
        <taxon>Bacillati</taxon>
        <taxon>Actinomycetota</taxon>
        <taxon>Actinomycetes</taxon>
        <taxon>Pseudonocardiales</taxon>
        <taxon>Pseudonocardiaceae</taxon>
        <taxon>Actinokineospora</taxon>
    </lineage>
</organism>
<name>A0A9W6VDG5_9PSEU</name>
<keyword evidence="3" id="KW-1185">Reference proteome</keyword>
<gene>
    <name evidence="2" type="ORF">Aglo03_57840</name>
</gene>
<proteinExistence type="predicted"/>
<sequence>MTYLLLALAALLVWAWVLRLALARRRIERSTAEIRPDVSLSTRARVLLVVGLVALPLVAITAAAPVVLCFGGGIDLGVTVRGGLSNPECVGLTDGSHSFSGGLVEVSDAARSRYDEVMDQIDDQNGQVTDPRVRIAFMTSLTSPLAGPRVVHELAGLAEAQRAINAENDNPQIELVLANTGSAAKHWAPVVADLVAMADDDPPLVAVVGVGLSQDETKNAAWELSRAGIPMVSDVVTAARLDPDRDIPNFHRVAWANRVQFESTIEVLRAKGIDLGRAFVVRNDDASDTYSKTSAEVVRAQLGLADDWTFGVGDTDPASLDRALGSQFRRIADAMCARLGADPGKPVVVFYAGRARHLSSLVEKVATRPCAEGRVIVVSASDAAVFRMGDTDQVAAKAWGNEKVMSAIRGGKVSLYFTSLAEPGALAERPQFQRLRSAFAGRESELDTGWAVMSWDALHVAAAWARDARDESETAPEAYLRQMRVSAAKRFTAENPYRGASGDFYFDESTGDRVSTDGSRPVVLGFKGDGSVCRPGPDC</sequence>
<reference evidence="2" key="1">
    <citation type="submission" date="2023-02" db="EMBL/GenBank/DDBJ databases">
        <title>Actinokineospora globicatena NBRC 15670.</title>
        <authorList>
            <person name="Ichikawa N."/>
            <person name="Sato H."/>
            <person name="Tonouchi N."/>
        </authorList>
    </citation>
    <scope>NUCLEOTIDE SEQUENCE</scope>
    <source>
        <strain evidence="2">NBRC 15670</strain>
    </source>
</reference>
<accession>A0A9W6VDG5</accession>
<dbReference type="InterPro" id="IPR028082">
    <property type="entry name" value="Peripla_BP_I"/>
</dbReference>
<dbReference type="EMBL" id="BSSD01000011">
    <property type="protein sequence ID" value="GLW94968.1"/>
    <property type="molecule type" value="Genomic_DNA"/>
</dbReference>
<evidence type="ECO:0008006" key="4">
    <source>
        <dbReference type="Google" id="ProtNLM"/>
    </source>
</evidence>
<comment type="caution">
    <text evidence="2">The sequence shown here is derived from an EMBL/GenBank/DDBJ whole genome shotgun (WGS) entry which is preliminary data.</text>
</comment>
<keyword evidence="1" id="KW-0472">Membrane</keyword>
<dbReference type="AlphaFoldDB" id="A0A9W6VDG5"/>
<dbReference type="RefSeq" id="WP_285612878.1">
    <property type="nucleotide sequence ID" value="NZ_BSSD01000011.1"/>
</dbReference>
<feature type="transmembrane region" description="Helical" evidence="1">
    <location>
        <begin position="47"/>
        <end position="71"/>
    </location>
</feature>
<evidence type="ECO:0000256" key="1">
    <source>
        <dbReference type="SAM" id="Phobius"/>
    </source>
</evidence>
<keyword evidence="1" id="KW-1133">Transmembrane helix</keyword>
<dbReference type="SUPFAM" id="SSF53822">
    <property type="entry name" value="Periplasmic binding protein-like I"/>
    <property type="match status" value="1"/>
</dbReference>
<evidence type="ECO:0000313" key="2">
    <source>
        <dbReference type="EMBL" id="GLW94968.1"/>
    </source>
</evidence>
<dbReference type="Proteomes" id="UP001165042">
    <property type="component" value="Unassembled WGS sequence"/>
</dbReference>
<dbReference type="Gene3D" id="3.40.50.2300">
    <property type="match status" value="2"/>
</dbReference>
<protein>
    <recommendedName>
        <fullName evidence="4">ABC-type branched-chain amino acid transport system, substrate-binding protein</fullName>
    </recommendedName>
</protein>